<dbReference type="OMA" id="MENCQTA"/>
<dbReference type="AlphaFoldDB" id="A0A8J5XR66"/>
<sequence>MLAFHVLAALALQPASPARIAGQRPGGAHAMPRRAALLGASALCAFTAVRPARADEPCMTTCLRECKQLVPGNDGYCMENCQTACAAIEAKESAAGTAPFAPLSASTDIAGRAADDAPDVRGSSESIGIFGRESDSGVEKFAATLFGATKQASDPRVANRDEFVDEVVSSFKSGVMKSR</sequence>
<evidence type="ECO:0000313" key="2">
    <source>
        <dbReference type="EMBL" id="KAG8470188.1"/>
    </source>
</evidence>
<keyword evidence="1" id="KW-0732">Signal</keyword>
<gene>
    <name evidence="2" type="ORF">KFE25_008609</name>
</gene>
<proteinExistence type="predicted"/>
<protein>
    <submittedName>
        <fullName evidence="2">Uncharacterized protein</fullName>
    </submittedName>
</protein>
<feature type="chain" id="PRO_5035193282" evidence="1">
    <location>
        <begin position="18"/>
        <end position="179"/>
    </location>
</feature>
<organism evidence="2 3">
    <name type="scientific">Diacronema lutheri</name>
    <name type="common">Unicellular marine alga</name>
    <name type="synonym">Monochrysis lutheri</name>
    <dbReference type="NCBI Taxonomy" id="2081491"/>
    <lineage>
        <taxon>Eukaryota</taxon>
        <taxon>Haptista</taxon>
        <taxon>Haptophyta</taxon>
        <taxon>Pavlovophyceae</taxon>
        <taxon>Pavlovales</taxon>
        <taxon>Pavlovaceae</taxon>
        <taxon>Diacronema</taxon>
    </lineage>
</organism>
<comment type="caution">
    <text evidence="2">The sequence shown here is derived from an EMBL/GenBank/DDBJ whole genome shotgun (WGS) entry which is preliminary data.</text>
</comment>
<name>A0A8J5XR66_DIALT</name>
<dbReference type="EMBL" id="JAGTXO010000001">
    <property type="protein sequence ID" value="KAG8470188.1"/>
    <property type="molecule type" value="Genomic_DNA"/>
</dbReference>
<dbReference type="Proteomes" id="UP000751190">
    <property type="component" value="Unassembled WGS sequence"/>
</dbReference>
<evidence type="ECO:0000313" key="3">
    <source>
        <dbReference type="Proteomes" id="UP000751190"/>
    </source>
</evidence>
<feature type="signal peptide" evidence="1">
    <location>
        <begin position="1"/>
        <end position="17"/>
    </location>
</feature>
<reference evidence="2" key="1">
    <citation type="submission" date="2021-05" db="EMBL/GenBank/DDBJ databases">
        <title>The genome of the haptophyte Pavlova lutheri (Diacronema luteri, Pavlovales) - a model for lipid biosynthesis in eukaryotic algae.</title>
        <authorList>
            <person name="Hulatt C.J."/>
            <person name="Posewitz M.C."/>
        </authorList>
    </citation>
    <scope>NUCLEOTIDE SEQUENCE</scope>
    <source>
        <strain evidence="2">NIVA-4/92</strain>
    </source>
</reference>
<accession>A0A8J5XR66</accession>
<evidence type="ECO:0000256" key="1">
    <source>
        <dbReference type="SAM" id="SignalP"/>
    </source>
</evidence>
<keyword evidence="3" id="KW-1185">Reference proteome</keyword>
<dbReference type="OrthoDB" id="10477345at2759"/>